<dbReference type="InterPro" id="IPR036095">
    <property type="entry name" value="PTS_EIIB-like_sf"/>
</dbReference>
<evidence type="ECO:0000259" key="14">
    <source>
        <dbReference type="PROSITE" id="PS51372"/>
    </source>
</evidence>
<dbReference type="Gene3D" id="3.40.930.10">
    <property type="entry name" value="Mannitol-specific EII, Chain A"/>
    <property type="match status" value="1"/>
</dbReference>
<sequence length="686" mass="80672">MMDDRTKMILSEVIKNKSLTVEGIANNNGLTRYQIEHVLYKTNILLQGKGLGNIIINDQDKLDFPNEFDHFLVEYNILLDDMYFISSPKERAHMLIIIMCTVSEDLSANYFSEEFRVSNNTIFNDLKKAKEEVNHFECSIEYSRRSGYEIRGTEWNIRNCMLQSINFMMRNKRGALLLKHYMKITVTEFNLLQMRIKAIESELKLYYAEESYHHLVYFFIAIFRRFNQFSTLEDIFFVGYEELLDTREFLLMDEFTENLELSKSEKMYMALHLLSSNIYHIEKKVDDELPELTRAIEMFLDEFQRKSCIVFKNKNELISRIFFHLKPAYYRIRYRLSTPYKIIPTIAREYSHISVLVEKSIQPIESFLESDIPEIEIDFLSILVAAYIDEKSNPKFTETRAVIVCQNGISMSVLFSSILKKMFPQFYFYEVMSIKDFELLDSKSYDIVFTTTFLKNEKPIYLIKNLNTIDDFNDLRNKVILDFYKIGNSEVMLSQIVNLIEKHTDSFDKINFIPSILSLFGEYDNSFGMNHFVPATKNITDILTPSNIIKVNHHLSWQEGLEIAGNNLLLKNKISPEYLKKVTDSYKELDSSIVLRGNIAIPHSIPDYKSTLSMSLVILEQPIVYEDGKEVHFILFISTPNKEEHINALLQVYELAGDDSFLEEIQKMTSEEIYEKLEKYKFIERE</sequence>
<dbReference type="PANTHER" id="PTHR36203:SF1">
    <property type="entry name" value="ASCORBATE-SPECIFIC PTS SYSTEM EIIA COMPONENT"/>
    <property type="match status" value="1"/>
</dbReference>
<dbReference type="PANTHER" id="PTHR36203">
    <property type="entry name" value="ASCORBATE-SPECIFIC PTS SYSTEM EIIA COMPONENT"/>
    <property type="match status" value="1"/>
</dbReference>
<evidence type="ECO:0000256" key="8">
    <source>
        <dbReference type="ARBA" id="ARBA00023159"/>
    </source>
</evidence>
<dbReference type="InterPro" id="IPR036634">
    <property type="entry name" value="PRD_sf"/>
</dbReference>
<reference evidence="15" key="2">
    <citation type="submission" date="2022-08" db="EMBL/GenBank/DDBJ databases">
        <authorList>
            <person name="Poehlein A."/>
            <person name="Guzman J."/>
            <person name="Daniel R."/>
            <person name="Vilcinskas A."/>
        </authorList>
    </citation>
    <scope>NUCLEOTIDE SEQUENCE</scope>
    <source>
        <strain evidence="15">G314FT</strain>
    </source>
</reference>
<feature type="domain" description="PTS EIIA type-2" evidence="12">
    <location>
        <begin position="541"/>
        <end position="680"/>
    </location>
</feature>
<dbReference type="InterPro" id="IPR011608">
    <property type="entry name" value="PRD"/>
</dbReference>
<dbReference type="Pfam" id="PF00359">
    <property type="entry name" value="PTS_EIIA_2"/>
    <property type="match status" value="1"/>
</dbReference>
<dbReference type="PROSITE" id="PS51099">
    <property type="entry name" value="PTS_EIIB_TYPE_2"/>
    <property type="match status" value="1"/>
</dbReference>
<dbReference type="SUPFAM" id="SSF55804">
    <property type="entry name" value="Phoshotransferase/anion transport protein"/>
    <property type="match status" value="1"/>
</dbReference>
<accession>A0ABY5NY49</accession>
<dbReference type="PROSITE" id="PS51094">
    <property type="entry name" value="PTS_EIIA_TYPE_2"/>
    <property type="match status" value="1"/>
</dbReference>
<keyword evidence="8" id="KW-0010">Activator</keyword>
<evidence type="ECO:0000256" key="7">
    <source>
        <dbReference type="ARBA" id="ARBA00022777"/>
    </source>
</evidence>
<keyword evidence="4" id="KW-0597">Phosphoprotein</keyword>
<dbReference type="Proteomes" id="UP001058273">
    <property type="component" value="Chromosome"/>
</dbReference>
<keyword evidence="6" id="KW-0598">Phosphotransferase system</keyword>
<evidence type="ECO:0000256" key="2">
    <source>
        <dbReference type="ARBA" id="ARBA00022448"/>
    </source>
</evidence>
<evidence type="ECO:0000256" key="9">
    <source>
        <dbReference type="ARBA" id="ARBA00037387"/>
    </source>
</evidence>
<evidence type="ECO:0000259" key="12">
    <source>
        <dbReference type="PROSITE" id="PS51094"/>
    </source>
</evidence>
<evidence type="ECO:0000256" key="10">
    <source>
        <dbReference type="ARBA" id="ARBA00041175"/>
    </source>
</evidence>
<dbReference type="InterPro" id="IPR036388">
    <property type="entry name" value="WH-like_DNA-bd_sf"/>
</dbReference>
<evidence type="ECO:0000313" key="15">
    <source>
        <dbReference type="EMBL" id="UUV98582.1"/>
    </source>
</evidence>
<evidence type="ECO:0000259" key="13">
    <source>
        <dbReference type="PROSITE" id="PS51099"/>
    </source>
</evidence>
<dbReference type="PROSITE" id="PS51372">
    <property type="entry name" value="PRD_2"/>
    <property type="match status" value="1"/>
</dbReference>
<evidence type="ECO:0000256" key="5">
    <source>
        <dbReference type="ARBA" id="ARBA00022679"/>
    </source>
</evidence>
<dbReference type="SUPFAM" id="SSF63520">
    <property type="entry name" value="PTS-regulatory domain, PRD"/>
    <property type="match status" value="1"/>
</dbReference>
<comment type="subcellular location">
    <subcellularLocation>
        <location evidence="1">Cytoplasm</location>
    </subcellularLocation>
</comment>
<dbReference type="CDD" id="cd00211">
    <property type="entry name" value="PTS_IIA_fru"/>
    <property type="match status" value="1"/>
</dbReference>
<evidence type="ECO:0000256" key="1">
    <source>
        <dbReference type="ARBA" id="ARBA00004496"/>
    </source>
</evidence>
<proteinExistence type="predicted"/>
<evidence type="ECO:0000256" key="11">
    <source>
        <dbReference type="ARBA" id="ARBA00042072"/>
    </source>
</evidence>
<dbReference type="EMBL" id="CP102451">
    <property type="protein sequence ID" value="UUV98582.1"/>
    <property type="molecule type" value="Genomic_DNA"/>
</dbReference>
<evidence type="ECO:0000313" key="16">
    <source>
        <dbReference type="Proteomes" id="UP001058273"/>
    </source>
</evidence>
<evidence type="ECO:0000256" key="4">
    <source>
        <dbReference type="ARBA" id="ARBA00022553"/>
    </source>
</evidence>
<organism evidence="15 16">
    <name type="scientific">Vagococcus luciliae</name>
    <dbReference type="NCBI Taxonomy" id="2920380"/>
    <lineage>
        <taxon>Bacteria</taxon>
        <taxon>Bacillati</taxon>
        <taxon>Bacillota</taxon>
        <taxon>Bacilli</taxon>
        <taxon>Lactobacillales</taxon>
        <taxon>Enterococcaceae</taxon>
        <taxon>Vagococcus</taxon>
    </lineage>
</organism>
<keyword evidence="16" id="KW-1185">Reference proteome</keyword>
<dbReference type="Pfam" id="PF00874">
    <property type="entry name" value="PRD"/>
    <property type="match status" value="1"/>
</dbReference>
<evidence type="ECO:0000256" key="3">
    <source>
        <dbReference type="ARBA" id="ARBA00022490"/>
    </source>
</evidence>
<keyword evidence="3" id="KW-0963">Cytoplasm</keyword>
<reference evidence="15" key="1">
    <citation type="submission" date="2022-08" db="EMBL/GenBank/DDBJ databases">
        <title>Genome sequence of Vagococcus luciliae DSM 112651.</title>
        <authorList>
            <person name="Juan G."/>
            <person name="Anja P."/>
            <person name="Rolf D."/>
            <person name="Kampfer P."/>
            <person name="Vilcinskas A."/>
        </authorList>
    </citation>
    <scope>NUCLEOTIDE SEQUENCE</scope>
    <source>
        <strain evidence="15">G314FT</strain>
    </source>
</reference>
<protein>
    <recommendedName>
        <fullName evidence="10">Ascorbate-specific PTS system EIIA component</fullName>
    </recommendedName>
    <alternativeName>
        <fullName evidence="11">Ascorbate-specific phosphotransferase enzyme IIA component</fullName>
    </alternativeName>
</protein>
<name>A0ABY5NY49_9ENTE</name>
<dbReference type="InterPro" id="IPR051351">
    <property type="entry name" value="Ascorbate-PTS_EIIA_comp"/>
</dbReference>
<dbReference type="SUPFAM" id="SSF52794">
    <property type="entry name" value="PTS system IIB component-like"/>
    <property type="match status" value="1"/>
</dbReference>
<feature type="domain" description="PTS EIIB type-2" evidence="13">
    <location>
        <begin position="399"/>
        <end position="487"/>
    </location>
</feature>
<keyword evidence="7" id="KW-0418">Kinase</keyword>
<gene>
    <name evidence="15" type="ORF">G314FT_07350</name>
</gene>
<dbReference type="InterPro" id="IPR007737">
    <property type="entry name" value="Mga_HTH"/>
</dbReference>
<dbReference type="InterPro" id="IPR002178">
    <property type="entry name" value="PTS_EIIA_type-2_dom"/>
</dbReference>
<dbReference type="InterPro" id="IPR016152">
    <property type="entry name" value="PTrfase/Anion_transptr"/>
</dbReference>
<dbReference type="Gene3D" id="1.10.10.10">
    <property type="entry name" value="Winged helix-like DNA-binding domain superfamily/Winged helix DNA-binding domain"/>
    <property type="match status" value="1"/>
</dbReference>
<keyword evidence="5" id="KW-0808">Transferase</keyword>
<dbReference type="InterPro" id="IPR013011">
    <property type="entry name" value="PTS_EIIB_2"/>
</dbReference>
<dbReference type="Pfam" id="PF05043">
    <property type="entry name" value="Mga"/>
    <property type="match status" value="1"/>
</dbReference>
<evidence type="ECO:0000256" key="6">
    <source>
        <dbReference type="ARBA" id="ARBA00022683"/>
    </source>
</evidence>
<keyword evidence="2" id="KW-0813">Transport</keyword>
<dbReference type="Gene3D" id="1.10.1790.10">
    <property type="entry name" value="PRD domain"/>
    <property type="match status" value="1"/>
</dbReference>
<feature type="domain" description="PRD" evidence="14">
    <location>
        <begin position="287"/>
        <end position="394"/>
    </location>
</feature>
<dbReference type="CDD" id="cd05568">
    <property type="entry name" value="PTS_IIB_bgl_like"/>
    <property type="match status" value="1"/>
</dbReference>
<comment type="function">
    <text evidence="9">The phosphoenolpyruvate-dependent sugar phosphotransferase system (sugar PTS), a major carbohydrate active transport system, catalyzes the phosphorylation of incoming sugar substrates concomitantly with their translocation across the cell membrane. The enzyme II UlaABC PTS system is involved in ascorbate transport.</text>
</comment>